<dbReference type="InterPro" id="IPR000276">
    <property type="entry name" value="GPCR_Rhodpsn"/>
</dbReference>
<evidence type="ECO:0000256" key="4">
    <source>
        <dbReference type="ARBA" id="ARBA00022989"/>
    </source>
</evidence>
<evidence type="ECO:0000256" key="9">
    <source>
        <dbReference type="RuleBase" id="RU000688"/>
    </source>
</evidence>
<keyword evidence="7 9" id="KW-0675">Receptor</keyword>
<dbReference type="Pfam" id="PF10328">
    <property type="entry name" value="7TM_GPCR_Srx"/>
    <property type="match status" value="1"/>
</dbReference>
<dbReference type="GO" id="GO:0004930">
    <property type="term" value="F:G protein-coupled receptor activity"/>
    <property type="evidence" value="ECO:0007669"/>
    <property type="project" value="UniProtKB-KW"/>
</dbReference>
<name>A0A182ELL9_ONCOC</name>
<keyword evidence="6 10" id="KW-0472">Membrane</keyword>
<reference evidence="14" key="1">
    <citation type="submission" date="2016-06" db="UniProtKB">
        <authorList>
            <consortium name="WormBaseParasite"/>
        </authorList>
    </citation>
    <scope>IDENTIFICATION</scope>
</reference>
<evidence type="ECO:0000256" key="5">
    <source>
        <dbReference type="ARBA" id="ARBA00023040"/>
    </source>
</evidence>
<dbReference type="InterPro" id="IPR019430">
    <property type="entry name" value="7TM_GPCR_serpentine_rcpt_Srx"/>
</dbReference>
<evidence type="ECO:0000256" key="3">
    <source>
        <dbReference type="ARBA" id="ARBA00022692"/>
    </source>
</evidence>
<dbReference type="Proteomes" id="UP000271087">
    <property type="component" value="Unassembled WGS sequence"/>
</dbReference>
<accession>A0A182ELL9</accession>
<feature type="transmembrane region" description="Helical" evidence="10">
    <location>
        <begin position="106"/>
        <end position="129"/>
    </location>
</feature>
<keyword evidence="13" id="KW-1185">Reference proteome</keyword>
<evidence type="ECO:0000256" key="7">
    <source>
        <dbReference type="ARBA" id="ARBA00023170"/>
    </source>
</evidence>
<evidence type="ECO:0000256" key="2">
    <source>
        <dbReference type="ARBA" id="ARBA00022475"/>
    </source>
</evidence>
<feature type="transmembrane region" description="Helical" evidence="10">
    <location>
        <begin position="208"/>
        <end position="226"/>
    </location>
</feature>
<evidence type="ECO:0000313" key="12">
    <source>
        <dbReference type="EMBL" id="VDM92144.1"/>
    </source>
</evidence>
<dbReference type="EMBL" id="UYRW01004097">
    <property type="protein sequence ID" value="VDM92144.1"/>
    <property type="molecule type" value="Genomic_DNA"/>
</dbReference>
<dbReference type="Gene3D" id="1.20.1070.10">
    <property type="entry name" value="Rhodopsin 7-helix transmembrane proteins"/>
    <property type="match status" value="1"/>
</dbReference>
<dbReference type="STRING" id="42157.A0A182ELL9"/>
<gene>
    <name evidence="12" type="ORF">NOO_LOCUS9009</name>
</gene>
<evidence type="ECO:0000259" key="11">
    <source>
        <dbReference type="PROSITE" id="PS50262"/>
    </source>
</evidence>
<evidence type="ECO:0000256" key="8">
    <source>
        <dbReference type="ARBA" id="ARBA00023224"/>
    </source>
</evidence>
<dbReference type="AlphaFoldDB" id="A0A182ELL9"/>
<keyword evidence="2" id="KW-1003">Cell membrane</keyword>
<dbReference type="InterPro" id="IPR017452">
    <property type="entry name" value="GPCR_Rhodpsn_7TM"/>
</dbReference>
<reference evidence="12 13" key="2">
    <citation type="submission" date="2018-08" db="EMBL/GenBank/DDBJ databases">
        <authorList>
            <person name="Laetsch R D."/>
            <person name="Stevens L."/>
            <person name="Kumar S."/>
            <person name="Blaxter L. M."/>
        </authorList>
    </citation>
    <scope>NUCLEOTIDE SEQUENCE [LARGE SCALE GENOMIC DNA]</scope>
</reference>
<evidence type="ECO:0000256" key="10">
    <source>
        <dbReference type="SAM" id="Phobius"/>
    </source>
</evidence>
<evidence type="ECO:0000313" key="13">
    <source>
        <dbReference type="Proteomes" id="UP000271087"/>
    </source>
</evidence>
<feature type="transmembrane region" description="Helical" evidence="10">
    <location>
        <begin position="64"/>
        <end position="86"/>
    </location>
</feature>
<feature type="transmembrane region" description="Helical" evidence="10">
    <location>
        <begin position="150"/>
        <end position="175"/>
    </location>
</feature>
<evidence type="ECO:0000313" key="14">
    <source>
        <dbReference type="WBParaSite" id="nOo.2.0.1.t09009-RA"/>
    </source>
</evidence>
<proteinExistence type="inferred from homology"/>
<comment type="subcellular location">
    <subcellularLocation>
        <location evidence="1">Cell membrane</location>
        <topology evidence="1">Multi-pass membrane protein</topology>
    </subcellularLocation>
</comment>
<dbReference type="GO" id="GO:0005886">
    <property type="term" value="C:plasma membrane"/>
    <property type="evidence" value="ECO:0007669"/>
    <property type="project" value="UniProtKB-SubCell"/>
</dbReference>
<keyword evidence="4 10" id="KW-1133">Transmembrane helix</keyword>
<dbReference type="PANTHER" id="PTHR24249">
    <property type="entry name" value="HISTAMINE RECEPTOR-RELATED G-PROTEIN COUPLED RECEPTOR"/>
    <property type="match status" value="1"/>
</dbReference>
<dbReference type="PRINTS" id="PR00237">
    <property type="entry name" value="GPCRRHODOPSN"/>
</dbReference>
<dbReference type="PROSITE" id="PS50262">
    <property type="entry name" value="G_PROTEIN_RECEP_F1_2"/>
    <property type="match status" value="1"/>
</dbReference>
<dbReference type="OrthoDB" id="5969463at2759"/>
<evidence type="ECO:0000256" key="6">
    <source>
        <dbReference type="ARBA" id="ARBA00023136"/>
    </source>
</evidence>
<feature type="domain" description="G-protein coupled receptors family 1 profile" evidence="11">
    <location>
        <begin position="45"/>
        <end position="249"/>
    </location>
</feature>
<dbReference type="InterPro" id="IPR050569">
    <property type="entry name" value="TAAR"/>
</dbReference>
<keyword evidence="8 9" id="KW-0807">Transducer</keyword>
<organism evidence="14">
    <name type="scientific">Onchocerca ochengi</name>
    <name type="common">Filarial nematode worm</name>
    <dbReference type="NCBI Taxonomy" id="42157"/>
    <lineage>
        <taxon>Eukaryota</taxon>
        <taxon>Metazoa</taxon>
        <taxon>Ecdysozoa</taxon>
        <taxon>Nematoda</taxon>
        <taxon>Chromadorea</taxon>
        <taxon>Rhabditida</taxon>
        <taxon>Spirurina</taxon>
        <taxon>Spiruromorpha</taxon>
        <taxon>Filarioidea</taxon>
        <taxon>Onchocercidae</taxon>
        <taxon>Onchocerca</taxon>
    </lineage>
</organism>
<dbReference type="WBParaSite" id="nOo.2.0.1.t09009-RA">
    <property type="protein sequence ID" value="nOo.2.0.1.t09009-RA"/>
    <property type="gene ID" value="nOo.2.0.1.g09009"/>
</dbReference>
<dbReference type="PANTHER" id="PTHR24249:SF424">
    <property type="entry name" value="G-PROTEIN COUPLED RECEPTORS FAMILY 1 PROFILE DOMAIN-CONTAINING PROTEIN"/>
    <property type="match status" value="1"/>
</dbReference>
<protein>
    <submittedName>
        <fullName evidence="14">G_PROTEIN_RECEP_F1_2 domain-containing protein</fullName>
    </submittedName>
</protein>
<keyword evidence="5 9" id="KW-0297">G-protein coupled receptor</keyword>
<dbReference type="PROSITE" id="PS00237">
    <property type="entry name" value="G_PROTEIN_RECEP_F1_1"/>
    <property type="match status" value="1"/>
</dbReference>
<comment type="similarity">
    <text evidence="9">Belongs to the G-protein coupled receptor 1 family.</text>
</comment>
<keyword evidence="3 9" id="KW-0812">Transmembrane</keyword>
<sequence>MFWREHVYPYGVLAGNMFALMKRISGFDLFLFVLLESLGFVAILGNASLIAILVKFNYLNRASFILLLSLAIADLMHGIVTTSYFYPPIILKRQHLPLLWIKIFNAIDWIAWAITLTHISAVCLDRFAAIMFYGRYMIIVSIKKVRSYSIFCWVFFIAQNIILLLMDACCMIIPLKNYEYYSFGYQYDDRILTHQTNAYIYTYTPLEISTIVIISISNPIILIQLYKRWKRKCALQQLVLLNLVNCALQ</sequence>
<evidence type="ECO:0000256" key="1">
    <source>
        <dbReference type="ARBA" id="ARBA00004651"/>
    </source>
</evidence>
<dbReference type="CDD" id="cd00637">
    <property type="entry name" value="7tm_classA_rhodopsin-like"/>
    <property type="match status" value="1"/>
</dbReference>
<dbReference type="SUPFAM" id="SSF81321">
    <property type="entry name" value="Family A G protein-coupled receptor-like"/>
    <property type="match status" value="1"/>
</dbReference>
<feature type="transmembrane region" description="Helical" evidence="10">
    <location>
        <begin position="29"/>
        <end position="52"/>
    </location>
</feature>